<evidence type="ECO:0000259" key="8">
    <source>
        <dbReference type="Pfam" id="PF17681"/>
    </source>
</evidence>
<dbReference type="GO" id="GO:0051011">
    <property type="term" value="F:microtubule minus-end binding"/>
    <property type="evidence" value="ECO:0007669"/>
    <property type="project" value="TreeGrafter"/>
</dbReference>
<keyword evidence="10" id="KW-1185">Reference proteome</keyword>
<dbReference type="GO" id="GO:0051321">
    <property type="term" value="P:meiotic cell cycle"/>
    <property type="evidence" value="ECO:0007669"/>
    <property type="project" value="TreeGrafter"/>
</dbReference>
<dbReference type="Pfam" id="PF04130">
    <property type="entry name" value="GCP_C_terminal"/>
    <property type="match status" value="1"/>
</dbReference>
<evidence type="ECO:0000256" key="2">
    <source>
        <dbReference type="ARBA" id="ARBA00022490"/>
    </source>
</evidence>
<organism evidence="9 10">
    <name type="scientific">Neoarthrinium moseri</name>
    <dbReference type="NCBI Taxonomy" id="1658444"/>
    <lineage>
        <taxon>Eukaryota</taxon>
        <taxon>Fungi</taxon>
        <taxon>Dikarya</taxon>
        <taxon>Ascomycota</taxon>
        <taxon>Pezizomycotina</taxon>
        <taxon>Sordariomycetes</taxon>
        <taxon>Xylariomycetidae</taxon>
        <taxon>Amphisphaeriales</taxon>
        <taxon>Apiosporaceae</taxon>
        <taxon>Neoarthrinium</taxon>
    </lineage>
</organism>
<evidence type="ECO:0000259" key="7">
    <source>
        <dbReference type="Pfam" id="PF04130"/>
    </source>
</evidence>
<dbReference type="InterPro" id="IPR007259">
    <property type="entry name" value="GCP"/>
</dbReference>
<feature type="domain" description="Gamma tubulin complex component protein N-terminal" evidence="8">
    <location>
        <begin position="174"/>
        <end position="580"/>
    </location>
</feature>
<dbReference type="EMBL" id="JAFIMR010000049">
    <property type="protein sequence ID" value="KAI1855836.1"/>
    <property type="molecule type" value="Genomic_DNA"/>
</dbReference>
<comment type="similarity">
    <text evidence="1 5">Belongs to the TUBGCP family.</text>
</comment>
<gene>
    <name evidence="9" type="ORF">JX265_012099</name>
</gene>
<proteinExistence type="inferred from homology"/>
<dbReference type="GO" id="GO:0000922">
    <property type="term" value="C:spindle pole"/>
    <property type="evidence" value="ECO:0007669"/>
    <property type="project" value="InterPro"/>
</dbReference>
<dbReference type="Proteomes" id="UP000829685">
    <property type="component" value="Unassembled WGS sequence"/>
</dbReference>
<keyword evidence="2 5" id="KW-0963">Cytoplasm</keyword>
<evidence type="ECO:0000313" key="10">
    <source>
        <dbReference type="Proteomes" id="UP000829685"/>
    </source>
</evidence>
<comment type="subcellular location">
    <subcellularLocation>
        <location evidence="5">Cytoplasm</location>
        <location evidence="5">Cytoskeleton</location>
        <location evidence="5">Microtubule organizing center</location>
    </subcellularLocation>
</comment>
<accession>A0A9P9WB97</accession>
<name>A0A9P9WB97_9PEZI</name>
<dbReference type="Gene3D" id="1.20.120.1900">
    <property type="entry name" value="Gamma-tubulin complex, C-terminal domain"/>
    <property type="match status" value="1"/>
</dbReference>
<keyword evidence="4 5" id="KW-0206">Cytoskeleton</keyword>
<dbReference type="GO" id="GO:0000278">
    <property type="term" value="P:mitotic cell cycle"/>
    <property type="evidence" value="ECO:0007669"/>
    <property type="project" value="TreeGrafter"/>
</dbReference>
<dbReference type="InterPro" id="IPR040457">
    <property type="entry name" value="GCP_C"/>
</dbReference>
<evidence type="ECO:0000313" key="9">
    <source>
        <dbReference type="EMBL" id="KAI1855836.1"/>
    </source>
</evidence>
<dbReference type="GO" id="GO:0005816">
    <property type="term" value="C:spindle pole body"/>
    <property type="evidence" value="ECO:0007669"/>
    <property type="project" value="UniProtKB-ARBA"/>
</dbReference>
<evidence type="ECO:0000256" key="4">
    <source>
        <dbReference type="ARBA" id="ARBA00023212"/>
    </source>
</evidence>
<protein>
    <recommendedName>
        <fullName evidence="5">Spindle pole body component</fullName>
    </recommendedName>
</protein>
<comment type="caution">
    <text evidence="9">The sequence shown here is derived from an EMBL/GenBank/DDBJ whole genome shotgun (WGS) entry which is preliminary data.</text>
</comment>
<evidence type="ECO:0000256" key="6">
    <source>
        <dbReference type="SAM" id="MobiDB-lite"/>
    </source>
</evidence>
<sequence>MAGEDIADVFAAPDLWKTSRWVEASPLRQHEFFDLDLKRLNSSHLVQASDDEIPDGQSNEFFGLPTIWEPVVLKRRRDESDDEISPSPGAPRQATQQDIDLFNDACIGRPETPPVPGYKSWDGFALPDIPPVEPLFITEAGARSYDVALLSPDDPLGIQESDHHLVETSPYITALLALALGRTSIFFTYDEKAKVFVPELDKLRISGFSSKVLQALQSKCLQSGNISRFLYVFVQIMYRTHPSAARIALAKAVDSLLLVIQTKLGYRARKIGSLLQLQAAVQPVHTILAHFESLVTKLNKGRTDEQMLSILFEETQALEDGNSLLGDIMREVLARVSEPWADFTQKWIGAKAEEGNPMTKDGPGKSFVRVENVVYMDDFGMETEEPDYILDARRVPNFVPDDVARTMFETGKTLRLLRTHHPEHVLCRTELVQSKGPPKLQWHYDWRAIELLQRQVNDYETSLMQAIHDYRIGQVEKTQDETSTPIMTYSLELFGQQESQLADRLMASIKEMNKPLEAPSSTDKLSQLIHDRLFAEKEDHKLQGGLALIPHWSLLPLLSFGPLVEAQARLVNREYMKLLFNSHRLRDHIALQKSFQLLGNGLFCSRLSHALFDADLETAERQAGVARKGGAMGLRLGTRDTWPPASSELRLALMGVLTEAYFPAVDLKTRNRETDELPGDLSFAVRDLSDEEIEKCINPGSLEALDFLRLSYKPPAPLAPIMTPVVLVKFDKIFKMLLRLLRMLHVTGELFRDTLARTSRWSQVDDVCLRFRIEAQHFTSSIAAYFFDSGIGLPWMKFENWLDEVQSGLEKDDMTPNTAPIVSPDGLRERQEQVLDYIMHTLLLRKRQQPVLKVLEEIFTLILRFSKLARTQALGGHQGGPEDVFALYSAFKKGADVFITVCRGLSEKGGQSSKAQRHDLMSDEGRTAAKEENTIDRLLLQLEMSGHYGGPRRNG</sequence>
<dbReference type="GO" id="GO:0031122">
    <property type="term" value="P:cytoplasmic microtubule organization"/>
    <property type="evidence" value="ECO:0007669"/>
    <property type="project" value="TreeGrafter"/>
</dbReference>
<dbReference type="GO" id="GO:0000930">
    <property type="term" value="C:gamma-tubulin complex"/>
    <property type="evidence" value="ECO:0007669"/>
    <property type="project" value="TreeGrafter"/>
</dbReference>
<dbReference type="GO" id="GO:0043015">
    <property type="term" value="F:gamma-tubulin binding"/>
    <property type="evidence" value="ECO:0007669"/>
    <property type="project" value="InterPro"/>
</dbReference>
<reference evidence="9" key="1">
    <citation type="submission" date="2021-03" db="EMBL/GenBank/DDBJ databases">
        <title>Revisited historic fungal species revealed as producer of novel bioactive compounds through whole genome sequencing and comparative genomics.</title>
        <authorList>
            <person name="Vignolle G.A."/>
            <person name="Hochenegger N."/>
            <person name="Mach R.L."/>
            <person name="Mach-Aigner A.R."/>
            <person name="Javad Rahimi M."/>
            <person name="Salim K.A."/>
            <person name="Chan C.M."/>
            <person name="Lim L.B.L."/>
            <person name="Cai F."/>
            <person name="Druzhinina I.S."/>
            <person name="U'Ren J.M."/>
            <person name="Derntl C."/>
        </authorList>
    </citation>
    <scope>NUCLEOTIDE SEQUENCE</scope>
    <source>
        <strain evidence="9">TUCIM 5799</strain>
    </source>
</reference>
<dbReference type="FunFam" id="1.20.120.1900:FF:000013">
    <property type="entry name" value="Spindle pole body component"/>
    <property type="match status" value="1"/>
</dbReference>
<evidence type="ECO:0000256" key="3">
    <source>
        <dbReference type="ARBA" id="ARBA00022701"/>
    </source>
</evidence>
<dbReference type="GO" id="GO:0051225">
    <property type="term" value="P:spindle assembly"/>
    <property type="evidence" value="ECO:0007669"/>
    <property type="project" value="TreeGrafter"/>
</dbReference>
<evidence type="ECO:0000256" key="1">
    <source>
        <dbReference type="ARBA" id="ARBA00010337"/>
    </source>
</evidence>
<keyword evidence="3 5" id="KW-0493">Microtubule</keyword>
<dbReference type="Pfam" id="PF17681">
    <property type="entry name" value="GCP_N_terminal"/>
    <property type="match status" value="1"/>
</dbReference>
<dbReference type="InterPro" id="IPR042241">
    <property type="entry name" value="GCP_C_sf"/>
</dbReference>
<feature type="domain" description="Gamma tubulin complex component C-terminal" evidence="7">
    <location>
        <begin position="585"/>
        <end position="948"/>
    </location>
</feature>
<dbReference type="PANTHER" id="PTHR19302">
    <property type="entry name" value="GAMMA TUBULIN COMPLEX PROTEIN"/>
    <property type="match status" value="1"/>
</dbReference>
<evidence type="ECO:0000256" key="5">
    <source>
        <dbReference type="RuleBase" id="RU363050"/>
    </source>
</evidence>
<dbReference type="InterPro" id="IPR041470">
    <property type="entry name" value="GCP_N"/>
</dbReference>
<feature type="region of interest" description="Disordered" evidence="6">
    <location>
        <begin position="78"/>
        <end position="97"/>
    </location>
</feature>
<dbReference type="AlphaFoldDB" id="A0A9P9WB97"/>
<dbReference type="GO" id="GO:0005874">
    <property type="term" value="C:microtubule"/>
    <property type="evidence" value="ECO:0007669"/>
    <property type="project" value="UniProtKB-KW"/>
</dbReference>
<dbReference type="GO" id="GO:0007020">
    <property type="term" value="P:microtubule nucleation"/>
    <property type="evidence" value="ECO:0007669"/>
    <property type="project" value="InterPro"/>
</dbReference>
<dbReference type="PANTHER" id="PTHR19302:SF70">
    <property type="entry name" value="GAMMA-TUBULIN COMPLEX COMPONENT 6"/>
    <property type="match status" value="1"/>
</dbReference>